<evidence type="ECO:0000313" key="7">
    <source>
        <dbReference type="EMBL" id="GIZ50828.1"/>
    </source>
</evidence>
<feature type="transmembrane region" description="Helical" evidence="5">
    <location>
        <begin position="36"/>
        <end position="54"/>
    </location>
</feature>
<feature type="transmembrane region" description="Helical" evidence="5">
    <location>
        <begin position="153"/>
        <end position="177"/>
    </location>
</feature>
<feature type="transmembrane region" description="Helical" evidence="5">
    <location>
        <begin position="272"/>
        <end position="291"/>
    </location>
</feature>
<keyword evidence="3 5" id="KW-1133">Transmembrane helix</keyword>
<keyword evidence="2 5" id="KW-0812">Transmembrane</keyword>
<sequence length="395" mass="42374">MTETMLSATDLVWPLAFALAWVLGELGHRFTGLPRVSIYALTGFFASYWQAGLLPRVSDSTMLLLANIAFGLILFEFGYRINLRWLRTNAWVGITGLFEALLTFSLVYVVAYGFGQTMLSSLLLAALAIPTSPVELMRVVNERRASGQVTERALHLSALNCFLAVFAFNLVVGLWTFESSGSVWGAVSNSLLVLAVSGALGALFGLAVPGLLRKLGKVSTDATLVFGLAVILLAALAQTLKVSPLLATLTFGCVARHRRVVFNQTQRNFGELGNLLTVLLFVVIGAGLSWARVYNGLWIGLALLAARFAGKLIGTAAFSRVSGTSWRKGVLTGVALSPMSVLVVLLLLQTRQMGVDLLDQLAPLSAAALVLAILGPLLVQWALKLAHETADDEEK</sequence>
<dbReference type="EMBL" id="BPMK01000003">
    <property type="protein sequence ID" value="GIZ50828.1"/>
    <property type="molecule type" value="Genomic_DNA"/>
</dbReference>
<dbReference type="PANTHER" id="PTHR43021:SF2">
    <property type="entry name" value="CATION_H+ EXCHANGER DOMAIN-CONTAINING PROTEIN"/>
    <property type="match status" value="1"/>
</dbReference>
<evidence type="ECO:0000256" key="2">
    <source>
        <dbReference type="ARBA" id="ARBA00022692"/>
    </source>
</evidence>
<comment type="caution">
    <text evidence="7">The sequence shown here is derived from an EMBL/GenBank/DDBJ whole genome shotgun (WGS) entry which is preliminary data.</text>
</comment>
<evidence type="ECO:0000313" key="8">
    <source>
        <dbReference type="Proteomes" id="UP000887222"/>
    </source>
</evidence>
<evidence type="ECO:0000256" key="5">
    <source>
        <dbReference type="SAM" id="Phobius"/>
    </source>
</evidence>
<feature type="transmembrane region" description="Helical" evidence="5">
    <location>
        <begin position="60"/>
        <end position="79"/>
    </location>
</feature>
<feature type="transmembrane region" description="Helical" evidence="5">
    <location>
        <begin position="91"/>
        <end position="115"/>
    </location>
</feature>
<feature type="transmembrane region" description="Helical" evidence="5">
    <location>
        <begin position="361"/>
        <end position="379"/>
    </location>
</feature>
<feature type="transmembrane region" description="Helical" evidence="5">
    <location>
        <begin position="121"/>
        <end position="141"/>
    </location>
</feature>
<feature type="transmembrane region" description="Helical" evidence="5">
    <location>
        <begin position="218"/>
        <end position="236"/>
    </location>
</feature>
<feature type="transmembrane region" description="Helical" evidence="5">
    <location>
        <begin position="6"/>
        <end position="24"/>
    </location>
</feature>
<name>A0ABQ4Q0X6_9BURK</name>
<protein>
    <recommendedName>
        <fullName evidence="6">Cation/H+ exchanger transmembrane domain-containing protein</fullName>
    </recommendedName>
</protein>
<keyword evidence="8" id="KW-1185">Reference proteome</keyword>
<reference evidence="7 8" key="1">
    <citation type="journal article" date="2022" name="Int. J. Syst. Evol. Microbiol.">
        <title>Noviherbaspirillum aridicola sp. nov., isolated from an arid soil in Pakistan.</title>
        <authorList>
            <person name="Khan I.U."/>
            <person name="Saqib M."/>
            <person name="Amin A."/>
            <person name="Hussain F."/>
            <person name="Li L."/>
            <person name="Liu Y.H."/>
            <person name="Fang B.Z."/>
            <person name="Ahmed I."/>
            <person name="Li W.J."/>
        </authorList>
    </citation>
    <scope>NUCLEOTIDE SEQUENCE [LARGE SCALE GENOMIC DNA]</scope>
    <source>
        <strain evidence="7 8">NCCP-691</strain>
    </source>
</reference>
<feature type="transmembrane region" description="Helical" evidence="5">
    <location>
        <begin position="183"/>
        <end position="206"/>
    </location>
</feature>
<feature type="domain" description="Cation/H+ exchanger transmembrane" evidence="6">
    <location>
        <begin position="22"/>
        <end position="383"/>
    </location>
</feature>
<accession>A0ABQ4Q0X6</accession>
<gene>
    <name evidence="7" type="ORF">NCCP691_08420</name>
</gene>
<evidence type="ECO:0000256" key="4">
    <source>
        <dbReference type="ARBA" id="ARBA00023136"/>
    </source>
</evidence>
<dbReference type="Proteomes" id="UP000887222">
    <property type="component" value="Unassembled WGS sequence"/>
</dbReference>
<feature type="transmembrane region" description="Helical" evidence="5">
    <location>
        <begin position="330"/>
        <end position="349"/>
    </location>
</feature>
<comment type="subcellular location">
    <subcellularLocation>
        <location evidence="1">Membrane</location>
        <topology evidence="1">Multi-pass membrane protein</topology>
    </subcellularLocation>
</comment>
<dbReference type="Pfam" id="PF00999">
    <property type="entry name" value="Na_H_Exchanger"/>
    <property type="match status" value="1"/>
</dbReference>
<dbReference type="Gene3D" id="1.20.1530.20">
    <property type="match status" value="1"/>
</dbReference>
<dbReference type="PANTHER" id="PTHR43021">
    <property type="entry name" value="NA(+)/H(+) ANTIPORTER-RELATED"/>
    <property type="match status" value="1"/>
</dbReference>
<organism evidence="7 8">
    <name type="scientific">Noviherbaspirillum aridicola</name>
    <dbReference type="NCBI Taxonomy" id="2849687"/>
    <lineage>
        <taxon>Bacteria</taxon>
        <taxon>Pseudomonadati</taxon>
        <taxon>Pseudomonadota</taxon>
        <taxon>Betaproteobacteria</taxon>
        <taxon>Burkholderiales</taxon>
        <taxon>Oxalobacteraceae</taxon>
        <taxon>Noviherbaspirillum</taxon>
    </lineage>
</organism>
<evidence type="ECO:0000256" key="1">
    <source>
        <dbReference type="ARBA" id="ARBA00004141"/>
    </source>
</evidence>
<dbReference type="InterPro" id="IPR006153">
    <property type="entry name" value="Cation/H_exchanger_TM"/>
</dbReference>
<proteinExistence type="predicted"/>
<feature type="transmembrane region" description="Helical" evidence="5">
    <location>
        <begin position="297"/>
        <end position="318"/>
    </location>
</feature>
<evidence type="ECO:0000259" key="6">
    <source>
        <dbReference type="Pfam" id="PF00999"/>
    </source>
</evidence>
<evidence type="ECO:0000256" key="3">
    <source>
        <dbReference type="ARBA" id="ARBA00022989"/>
    </source>
</evidence>
<keyword evidence="4 5" id="KW-0472">Membrane</keyword>
<dbReference type="RefSeq" id="WP_220806999.1">
    <property type="nucleotide sequence ID" value="NZ_BPMK01000003.1"/>
</dbReference>
<dbReference type="InterPro" id="IPR038770">
    <property type="entry name" value="Na+/solute_symporter_sf"/>
</dbReference>